<gene>
    <name evidence="2" type="ORF">PBIL07802_LOCUS23471</name>
</gene>
<evidence type="ECO:0008006" key="3">
    <source>
        <dbReference type="Google" id="ProtNLM"/>
    </source>
</evidence>
<feature type="transmembrane region" description="Helical" evidence="1">
    <location>
        <begin position="145"/>
        <end position="167"/>
    </location>
</feature>
<organism evidence="2">
    <name type="scientific">Palpitomonas bilix</name>
    <dbReference type="NCBI Taxonomy" id="652834"/>
    <lineage>
        <taxon>Eukaryota</taxon>
        <taxon>Eukaryota incertae sedis</taxon>
    </lineage>
</organism>
<protein>
    <recommendedName>
        <fullName evidence="3">MARVEL domain-containing protein</fullName>
    </recommendedName>
</protein>
<dbReference type="EMBL" id="HBIB01036177">
    <property type="protein sequence ID" value="CAE0261181.1"/>
    <property type="molecule type" value="Transcribed_RNA"/>
</dbReference>
<feature type="transmembrane region" description="Helical" evidence="1">
    <location>
        <begin position="21"/>
        <end position="41"/>
    </location>
</feature>
<evidence type="ECO:0000313" key="2">
    <source>
        <dbReference type="EMBL" id="CAE0261181.1"/>
    </source>
</evidence>
<dbReference type="AlphaFoldDB" id="A0A7S3DMH5"/>
<evidence type="ECO:0000256" key="1">
    <source>
        <dbReference type="SAM" id="Phobius"/>
    </source>
</evidence>
<feature type="transmembrane region" description="Helical" evidence="1">
    <location>
        <begin position="93"/>
        <end position="113"/>
    </location>
</feature>
<keyword evidence="1" id="KW-0472">Membrane</keyword>
<accession>A0A7S3DMH5</accession>
<name>A0A7S3DMH5_9EUKA</name>
<feature type="transmembrane region" description="Helical" evidence="1">
    <location>
        <begin position="61"/>
        <end position="86"/>
    </location>
</feature>
<proteinExistence type="predicted"/>
<reference evidence="2" key="1">
    <citation type="submission" date="2021-01" db="EMBL/GenBank/DDBJ databases">
        <authorList>
            <person name="Corre E."/>
            <person name="Pelletier E."/>
            <person name="Niang G."/>
            <person name="Scheremetjew M."/>
            <person name="Finn R."/>
            <person name="Kale V."/>
            <person name="Holt S."/>
            <person name="Cochrane G."/>
            <person name="Meng A."/>
            <person name="Brown T."/>
            <person name="Cohen L."/>
        </authorList>
    </citation>
    <scope>NUCLEOTIDE SEQUENCE</scope>
    <source>
        <strain evidence="2">NIES-2562</strain>
    </source>
</reference>
<keyword evidence="1" id="KW-1133">Transmembrane helix</keyword>
<sequence>MPMGLRDAKARCCTPAVGLKVVAIIQLVVSLIIVLAGLFFMSSMSRALGATGVQASVSYNFITIVTVVTYTIMFEMVFAILVLIGINHKIPSLIMSYLIFSVVMVVFCSLFFISSAMGATTCLIADHNTQQEGASMYSCGAVQTIAAFLFFLFGFNIASLILAIRGYKEVAGKKKMEERYSGTLPMARGLEDDDEEDGLKYH</sequence>
<keyword evidence="1" id="KW-0812">Transmembrane</keyword>